<keyword evidence="7" id="KW-1185">Reference proteome</keyword>
<evidence type="ECO:0000313" key="6">
    <source>
        <dbReference type="EMBL" id="CAG8474328.1"/>
    </source>
</evidence>
<dbReference type="InterPro" id="IPR054000">
    <property type="entry name" value="MLKL_N"/>
</dbReference>
<evidence type="ECO:0000259" key="5">
    <source>
        <dbReference type="PROSITE" id="PS50011"/>
    </source>
</evidence>
<dbReference type="InterPro" id="IPR011009">
    <property type="entry name" value="Kinase-like_dom_sf"/>
</dbReference>
<dbReference type="CDD" id="cd21037">
    <property type="entry name" value="MLKL_NTD"/>
    <property type="match status" value="1"/>
</dbReference>
<accession>A0A9N8Z5K3</accession>
<keyword evidence="3" id="KW-0418">Kinase</keyword>
<dbReference type="InterPro" id="IPR006597">
    <property type="entry name" value="Sel1-like"/>
</dbReference>
<dbReference type="Pfam" id="PF07714">
    <property type="entry name" value="PK_Tyr_Ser-Thr"/>
    <property type="match status" value="1"/>
</dbReference>
<keyword evidence="1" id="KW-0808">Transferase</keyword>
<dbReference type="GO" id="GO:0007166">
    <property type="term" value="P:cell surface receptor signaling pathway"/>
    <property type="evidence" value="ECO:0007669"/>
    <property type="project" value="InterPro"/>
</dbReference>
<dbReference type="InterPro" id="IPR001245">
    <property type="entry name" value="Ser-Thr/Tyr_kinase_cat_dom"/>
</dbReference>
<dbReference type="Gene3D" id="1.10.510.10">
    <property type="entry name" value="Transferase(Phosphotransferase) domain 1"/>
    <property type="match status" value="2"/>
</dbReference>
<evidence type="ECO:0000256" key="2">
    <source>
        <dbReference type="ARBA" id="ARBA00022741"/>
    </source>
</evidence>
<proteinExistence type="predicted"/>
<evidence type="ECO:0000313" key="7">
    <source>
        <dbReference type="Proteomes" id="UP000789508"/>
    </source>
</evidence>
<reference evidence="6" key="1">
    <citation type="submission" date="2021-06" db="EMBL/GenBank/DDBJ databases">
        <authorList>
            <person name="Kallberg Y."/>
            <person name="Tangrot J."/>
            <person name="Rosling A."/>
        </authorList>
    </citation>
    <scope>NUCLEOTIDE SEQUENCE</scope>
    <source>
        <strain evidence="6">FL130A</strain>
    </source>
</reference>
<evidence type="ECO:0000256" key="3">
    <source>
        <dbReference type="ARBA" id="ARBA00022777"/>
    </source>
</evidence>
<dbReference type="PANTHER" id="PTHR44329:SF288">
    <property type="entry name" value="MITOGEN-ACTIVATED PROTEIN KINASE KINASE KINASE 20"/>
    <property type="match status" value="1"/>
</dbReference>
<protein>
    <submittedName>
        <fullName evidence="6">1401_t:CDS:1</fullName>
    </submittedName>
</protein>
<dbReference type="EMBL" id="CAJVPS010000296">
    <property type="protein sequence ID" value="CAG8474328.1"/>
    <property type="molecule type" value="Genomic_DNA"/>
</dbReference>
<dbReference type="Proteomes" id="UP000789508">
    <property type="component" value="Unassembled WGS sequence"/>
</dbReference>
<keyword evidence="4" id="KW-0067">ATP-binding</keyword>
<dbReference type="InterPro" id="IPR051681">
    <property type="entry name" value="Ser/Thr_Kinases-Pseudokinases"/>
</dbReference>
<evidence type="ECO:0000256" key="4">
    <source>
        <dbReference type="ARBA" id="ARBA00022840"/>
    </source>
</evidence>
<sequence>MSVKKAGYSVTTEGLKMSVRKTKDSVKEELQDILPDHNGPNSNIRLEVDGIQQFVTFVAAVSEVGPIVQTCSVLVREIIDLVERAEHNTKTCRRLKDHIVVANQTLERKVRGVQIGNDSYLALQKYKDALVESKSFIIKISDTNWFLKLISAKEIEWKFADLTQNLNTAIAQLGLEQIVRTRQDMEEDSKIFREESKATYATIEAAMKNIFDRGEIRKMRYIARDVAQKEIGDIAALNEKPETIERQVAILTELKDCEYIIRFHGTMQRDGRLYIISEWAEVGDLNNYLKNNPGLPWSFKIRIASEVANGLNLVAKLSNFSSSRKEADASLNSNHFKDLANQYKWLAPEKLRGHKVPYTKQCDIYSFSIVLWELASQETPFQEYTTINKLIDAVVSGTRPPLIEGTPTSFEKMMQKGWKDKPIKRPTAWTMFKELNNLNKQVNSMRHLRGSSFDRQSFSFSSEATEIPPEDEDSRQIRIDLLQIGSQTAKKFQQTDIDPRTVDVSYAKKLHQQKEYAQAWPIFKSFAEQGDPIAEFYVGYYLIAGDRGVPQNKELAVEYFRRSAEKGIADAQFRYGVALLCGEGVEKNSNNDRIAIENLRKSAQNGNRNAMYNYGDLLINGAHGLPENLDEGIVWMRRAHDKGHPQAYRKLAARLNFLKKPIPDDISKWLSTHNR</sequence>
<comment type="caution">
    <text evidence="6">The sequence shown here is derived from an EMBL/GenBank/DDBJ whole genome shotgun (WGS) entry which is preliminary data.</text>
</comment>
<dbReference type="GO" id="GO:0004674">
    <property type="term" value="F:protein serine/threonine kinase activity"/>
    <property type="evidence" value="ECO:0007669"/>
    <property type="project" value="TreeGrafter"/>
</dbReference>
<dbReference type="PANTHER" id="PTHR44329">
    <property type="entry name" value="SERINE/THREONINE-PROTEIN KINASE TNNI3K-RELATED"/>
    <property type="match status" value="1"/>
</dbReference>
<gene>
    <name evidence="6" type="ORF">ALEPTO_LOCUS2166</name>
</gene>
<dbReference type="GO" id="GO:0005524">
    <property type="term" value="F:ATP binding"/>
    <property type="evidence" value="ECO:0007669"/>
    <property type="project" value="UniProtKB-KW"/>
</dbReference>
<dbReference type="InterPro" id="IPR036537">
    <property type="entry name" value="Adaptor_Cbl_N_dom_sf"/>
</dbReference>
<dbReference type="SMART" id="SM00671">
    <property type="entry name" value="SEL1"/>
    <property type="match status" value="3"/>
</dbReference>
<organism evidence="6 7">
    <name type="scientific">Ambispora leptoticha</name>
    <dbReference type="NCBI Taxonomy" id="144679"/>
    <lineage>
        <taxon>Eukaryota</taxon>
        <taxon>Fungi</taxon>
        <taxon>Fungi incertae sedis</taxon>
        <taxon>Mucoromycota</taxon>
        <taxon>Glomeromycotina</taxon>
        <taxon>Glomeromycetes</taxon>
        <taxon>Archaeosporales</taxon>
        <taxon>Ambisporaceae</taxon>
        <taxon>Ambispora</taxon>
    </lineage>
</organism>
<dbReference type="SUPFAM" id="SSF56112">
    <property type="entry name" value="Protein kinase-like (PK-like)"/>
    <property type="match status" value="1"/>
</dbReference>
<dbReference type="PROSITE" id="PS50011">
    <property type="entry name" value="PROTEIN_KINASE_DOM"/>
    <property type="match status" value="1"/>
</dbReference>
<keyword evidence="2" id="KW-0547">Nucleotide-binding</keyword>
<dbReference type="Pfam" id="PF08238">
    <property type="entry name" value="Sel1"/>
    <property type="match status" value="3"/>
</dbReference>
<dbReference type="InterPro" id="IPR059179">
    <property type="entry name" value="MLKL-like_MCAfunc"/>
</dbReference>
<dbReference type="InterPro" id="IPR011990">
    <property type="entry name" value="TPR-like_helical_dom_sf"/>
</dbReference>
<feature type="domain" description="Protein kinase" evidence="5">
    <location>
        <begin position="189"/>
        <end position="438"/>
    </location>
</feature>
<dbReference type="OrthoDB" id="2314769at2759"/>
<dbReference type="Pfam" id="PF22215">
    <property type="entry name" value="MLKL_N"/>
    <property type="match status" value="1"/>
</dbReference>
<dbReference type="Gene3D" id="1.20.930.20">
    <property type="entry name" value="Adaptor protein Cbl, N-terminal domain"/>
    <property type="match status" value="1"/>
</dbReference>
<name>A0A9N8Z5K3_9GLOM</name>
<dbReference type="AlphaFoldDB" id="A0A9N8Z5K3"/>
<dbReference type="SUPFAM" id="SSF81901">
    <property type="entry name" value="HCP-like"/>
    <property type="match status" value="1"/>
</dbReference>
<dbReference type="Gene3D" id="1.25.40.10">
    <property type="entry name" value="Tetratricopeptide repeat domain"/>
    <property type="match status" value="1"/>
</dbReference>
<dbReference type="InterPro" id="IPR000719">
    <property type="entry name" value="Prot_kinase_dom"/>
</dbReference>
<evidence type="ECO:0000256" key="1">
    <source>
        <dbReference type="ARBA" id="ARBA00022679"/>
    </source>
</evidence>